<proteinExistence type="predicted"/>
<evidence type="ECO:0000313" key="1">
    <source>
        <dbReference type="EMBL" id="TPP57347.1"/>
    </source>
</evidence>
<dbReference type="Proteomes" id="UP000316759">
    <property type="component" value="Unassembled WGS sequence"/>
</dbReference>
<dbReference type="EMBL" id="SUNJ01013324">
    <property type="protein sequence ID" value="TPP57347.1"/>
    <property type="molecule type" value="Genomic_DNA"/>
</dbReference>
<accession>A0A504YHG5</accession>
<organism evidence="1 2">
    <name type="scientific">Fasciola gigantica</name>
    <name type="common">Giant liver fluke</name>
    <dbReference type="NCBI Taxonomy" id="46835"/>
    <lineage>
        <taxon>Eukaryota</taxon>
        <taxon>Metazoa</taxon>
        <taxon>Spiralia</taxon>
        <taxon>Lophotrochozoa</taxon>
        <taxon>Platyhelminthes</taxon>
        <taxon>Trematoda</taxon>
        <taxon>Digenea</taxon>
        <taxon>Plagiorchiida</taxon>
        <taxon>Echinostomata</taxon>
        <taxon>Echinostomatoidea</taxon>
        <taxon>Fasciolidae</taxon>
        <taxon>Fasciola</taxon>
    </lineage>
</organism>
<evidence type="ECO:0000313" key="2">
    <source>
        <dbReference type="Proteomes" id="UP000316759"/>
    </source>
</evidence>
<keyword evidence="2" id="KW-1185">Reference proteome</keyword>
<sequence>MQVLEADVERQQRRGVELQREYARLVRLQEEREADLFLAQNPDLVTTATPDTNGQTNGPLEALCNGVSADETAITPIELSL</sequence>
<protein>
    <submittedName>
        <fullName evidence="1">Pre-mRNA-splicing factor CDC5/CEF1</fullName>
    </submittedName>
</protein>
<name>A0A504YHG5_FASGI</name>
<dbReference type="AlphaFoldDB" id="A0A504YHG5"/>
<reference evidence="1 2" key="1">
    <citation type="submission" date="2019-04" db="EMBL/GenBank/DDBJ databases">
        <title>Annotation for the trematode Fasciola gigantica.</title>
        <authorList>
            <person name="Choi Y.-J."/>
        </authorList>
    </citation>
    <scope>NUCLEOTIDE SEQUENCE [LARGE SCALE GENOMIC DNA]</scope>
    <source>
        <strain evidence="1">Uganda_cow_1</strain>
    </source>
</reference>
<gene>
    <name evidence="1" type="ORF">FGIG_04219</name>
</gene>
<comment type="caution">
    <text evidence="1">The sequence shown here is derived from an EMBL/GenBank/DDBJ whole genome shotgun (WGS) entry which is preliminary data.</text>
</comment>
<dbReference type="OrthoDB" id="6273951at2759"/>